<dbReference type="AlphaFoldDB" id="A0A7L5A0G7"/>
<gene>
    <name evidence="1" type="ORF">F0P96_15450</name>
</gene>
<reference evidence="1 2" key="1">
    <citation type="submission" date="2019-09" db="EMBL/GenBank/DDBJ databases">
        <title>Genome sequence of Hymenobacter sp. M3.</title>
        <authorList>
            <person name="Srinivasan S."/>
        </authorList>
    </citation>
    <scope>NUCLEOTIDE SEQUENCE [LARGE SCALE GENOMIC DNA]</scope>
    <source>
        <strain evidence="1 2">M3</strain>
    </source>
</reference>
<protein>
    <submittedName>
        <fullName evidence="1">Transporter</fullName>
    </submittedName>
</protein>
<dbReference type="RefSeq" id="WP_151079806.1">
    <property type="nucleotide sequence ID" value="NZ_CP047647.1"/>
</dbReference>
<dbReference type="Pfam" id="PF13557">
    <property type="entry name" value="Phenol_MetA_deg"/>
    <property type="match status" value="1"/>
</dbReference>
<sequence>MFTHLRLAAAAVALLASVPSLAQSKFDSPYDSAHFSLRNPVPRTQLRKLQPDRPGVTESPFTVDAGHFQLETDAFRIINSREDDQRRREWHAAYALAKLGLSRRTDVQVEVPLYSVQKQKMAGETDWERHSGFGDVTLRLKHNFVGDDHQDPLAFAAIGYVRLPSGGQAGEGGVEAGLVLPVDVAIHDHWNLEAQLETDLNYDRDEDEHYVRLMPSVAVQHEFTDRLSLLLEGVTQWNTQQARWHSSVNVAPVISVNDNFQVDFGGHFALNRETDREFFVGFTLRR</sequence>
<proteinExistence type="predicted"/>
<dbReference type="Proteomes" id="UP000326380">
    <property type="component" value="Unassembled WGS sequence"/>
</dbReference>
<keyword evidence="2" id="KW-1185">Reference proteome</keyword>
<comment type="caution">
    <text evidence="1">The sequence shown here is derived from an EMBL/GenBank/DDBJ whole genome shotgun (WGS) entry which is preliminary data.</text>
</comment>
<dbReference type="EMBL" id="VTWU01000005">
    <property type="protein sequence ID" value="KAA9331626.1"/>
    <property type="molecule type" value="Genomic_DNA"/>
</dbReference>
<accession>A0A7L5A0G7</accession>
<name>A0A7L5A0G7_9BACT</name>
<evidence type="ECO:0000313" key="2">
    <source>
        <dbReference type="Proteomes" id="UP000326380"/>
    </source>
</evidence>
<dbReference type="InterPro" id="IPR025737">
    <property type="entry name" value="FApF"/>
</dbReference>
<evidence type="ECO:0000313" key="1">
    <source>
        <dbReference type="EMBL" id="KAA9331626.1"/>
    </source>
</evidence>
<organism evidence="1 2">
    <name type="scientific">Hymenobacter busanensis</name>
    <dbReference type="NCBI Taxonomy" id="2607656"/>
    <lineage>
        <taxon>Bacteria</taxon>
        <taxon>Pseudomonadati</taxon>
        <taxon>Bacteroidota</taxon>
        <taxon>Cytophagia</taxon>
        <taxon>Cytophagales</taxon>
        <taxon>Hymenobacteraceae</taxon>
        <taxon>Hymenobacter</taxon>
    </lineage>
</organism>